<keyword evidence="3" id="KW-1185">Reference proteome</keyword>
<dbReference type="STRING" id="318161.Sden_3254"/>
<protein>
    <recommendedName>
        <fullName evidence="4">Holin</fullName>
    </recommendedName>
</protein>
<accession>Q12J46</accession>
<reference evidence="2 3" key="1">
    <citation type="submission" date="2006-03" db="EMBL/GenBank/DDBJ databases">
        <title>Complete sequence of Shewanella denitrificans OS217.</title>
        <authorList>
            <consortium name="US DOE Joint Genome Institute"/>
            <person name="Copeland A."/>
            <person name="Lucas S."/>
            <person name="Lapidus A."/>
            <person name="Barry K."/>
            <person name="Detter J.C."/>
            <person name="Glavina del Rio T."/>
            <person name="Hammon N."/>
            <person name="Israni S."/>
            <person name="Dalin E."/>
            <person name="Tice H."/>
            <person name="Pitluck S."/>
            <person name="Brettin T."/>
            <person name="Bruce D."/>
            <person name="Han C."/>
            <person name="Tapia R."/>
            <person name="Gilna P."/>
            <person name="Kiss H."/>
            <person name="Schmutz J."/>
            <person name="Larimer F."/>
            <person name="Land M."/>
            <person name="Hauser L."/>
            <person name="Kyrpides N."/>
            <person name="Lykidis A."/>
            <person name="Richardson P."/>
        </authorList>
    </citation>
    <scope>NUCLEOTIDE SEQUENCE [LARGE SCALE GENOMIC DNA]</scope>
    <source>
        <strain evidence="3">OS217 / ATCC BAA-1090 / DSM 15013</strain>
    </source>
</reference>
<dbReference type="KEGG" id="sdn:Sden_3254"/>
<feature type="transmembrane region" description="Helical" evidence="1">
    <location>
        <begin position="49"/>
        <end position="70"/>
    </location>
</feature>
<sequence>MVTQALPVIQILICSIIHSLKPVCWLFAMQTCNGFNYGGNNMNITTELGVQKITSFLSYFVSLFTALGSYFSDIDIGVLVGVVCALATALVNWIYQSKRNHREQALFEQKRQLLKKQMEKIETS</sequence>
<keyword evidence="1" id="KW-0812">Transmembrane</keyword>
<dbReference type="Proteomes" id="UP000001982">
    <property type="component" value="Chromosome"/>
</dbReference>
<keyword evidence="1" id="KW-1133">Transmembrane helix</keyword>
<organism evidence="2 3">
    <name type="scientific">Shewanella denitrificans (strain OS217 / ATCC BAA-1090 / DSM 15013)</name>
    <dbReference type="NCBI Taxonomy" id="318161"/>
    <lineage>
        <taxon>Bacteria</taxon>
        <taxon>Pseudomonadati</taxon>
        <taxon>Pseudomonadota</taxon>
        <taxon>Gammaproteobacteria</taxon>
        <taxon>Alteromonadales</taxon>
        <taxon>Shewanellaceae</taxon>
        <taxon>Shewanella</taxon>
    </lineage>
</organism>
<feature type="transmembrane region" description="Helical" evidence="1">
    <location>
        <begin position="6"/>
        <end position="28"/>
    </location>
</feature>
<dbReference type="Pfam" id="PF16080">
    <property type="entry name" value="Phage_holin_2_3"/>
    <property type="match status" value="1"/>
</dbReference>
<evidence type="ECO:0000256" key="1">
    <source>
        <dbReference type="SAM" id="Phobius"/>
    </source>
</evidence>
<name>Q12J46_SHEDO</name>
<dbReference type="EMBL" id="CP000302">
    <property type="protein sequence ID" value="ABE56530.1"/>
    <property type="molecule type" value="Genomic_DNA"/>
</dbReference>
<dbReference type="HOGENOM" id="CLU_2002344_0_0_6"/>
<evidence type="ECO:0008006" key="4">
    <source>
        <dbReference type="Google" id="ProtNLM"/>
    </source>
</evidence>
<proteinExistence type="predicted"/>
<evidence type="ECO:0000313" key="2">
    <source>
        <dbReference type="EMBL" id="ABE56530.1"/>
    </source>
</evidence>
<gene>
    <name evidence="2" type="ordered locus">Sden_3254</name>
</gene>
<keyword evidence="1" id="KW-0472">Membrane</keyword>
<feature type="transmembrane region" description="Helical" evidence="1">
    <location>
        <begin position="76"/>
        <end position="95"/>
    </location>
</feature>
<evidence type="ECO:0000313" key="3">
    <source>
        <dbReference type="Proteomes" id="UP000001982"/>
    </source>
</evidence>
<dbReference type="AlphaFoldDB" id="Q12J46"/>
<dbReference type="InterPro" id="IPR032118">
    <property type="entry name" value="Phage_holin_HP1"/>
</dbReference>
<dbReference type="eggNOG" id="ENOG502ZZCJ">
    <property type="taxonomic scope" value="Bacteria"/>
</dbReference>